<sequence>MTKFPLPASTFLTLELPQKDIGEIEALSSLLVEKTLGQYHEHEVVRRGVVNTTRWKRVKQREDITVYKERANGGAEGSFDRNTVTPSYGSAIPVLMGIGTIAGDLHDVMYGVLNATTEAMRIKSSYAEEGFLDGAVLATLIKPSIEDPLRSLTLRWCVKRNPIFMKPVVRMRDVVYIESTGIAYIKSGERIGYQLLHSVELPGVHELTEYQIVRANVSFCYVYRQKTPETVDVFMRGILNPLGDVPPSVSVMSAAEALVSVSTNVHCAEMKKLMWLVRTAKSIRPVMAIAASQCGICSQPFGSALSLKSSKKCCAVCLDEICSKCRVSKKLSFISSLTYNEVSQTKFSFCTRCVKRAFATSAIEIAADEINDIRATFDESLFLTNGSDMTSPTSFSSDSGIYRI</sequence>
<dbReference type="InterPro" id="IPR052727">
    <property type="entry name" value="Rab4/Rab5_effector"/>
</dbReference>
<reference evidence="2" key="1">
    <citation type="journal article" date="2010" name="Genome Biol.">
        <title>Genome sequence of the necrotrophic plant pathogen Pythium ultimum reveals original pathogenicity mechanisms and effector repertoire.</title>
        <authorList>
            <person name="Levesque C.A."/>
            <person name="Brouwer H."/>
            <person name="Cano L."/>
            <person name="Hamilton J.P."/>
            <person name="Holt C."/>
            <person name="Huitema E."/>
            <person name="Raffaele S."/>
            <person name="Robideau G.P."/>
            <person name="Thines M."/>
            <person name="Win J."/>
            <person name="Zerillo M.M."/>
            <person name="Beakes G.W."/>
            <person name="Boore J.L."/>
            <person name="Busam D."/>
            <person name="Dumas B."/>
            <person name="Ferriera S."/>
            <person name="Fuerstenberg S.I."/>
            <person name="Gachon C.M."/>
            <person name="Gaulin E."/>
            <person name="Govers F."/>
            <person name="Grenville-Briggs L."/>
            <person name="Horner N."/>
            <person name="Hostetler J."/>
            <person name="Jiang R.H."/>
            <person name="Johnson J."/>
            <person name="Krajaejun T."/>
            <person name="Lin H."/>
            <person name="Meijer H.J."/>
            <person name="Moore B."/>
            <person name="Morris P."/>
            <person name="Phuntmart V."/>
            <person name="Puiu D."/>
            <person name="Shetty J."/>
            <person name="Stajich J.E."/>
            <person name="Tripathy S."/>
            <person name="Wawra S."/>
            <person name="van West P."/>
            <person name="Whitty B.R."/>
            <person name="Coutinho P.M."/>
            <person name="Henrissat B."/>
            <person name="Martin F."/>
            <person name="Thomas P.D."/>
            <person name="Tyler B.M."/>
            <person name="De Vries R.P."/>
            <person name="Kamoun S."/>
            <person name="Yandell M."/>
            <person name="Tisserat N."/>
            <person name="Buell C.R."/>
        </authorList>
    </citation>
    <scope>NUCLEOTIDE SEQUENCE</scope>
    <source>
        <strain evidence="2">DAOM:BR144</strain>
    </source>
</reference>
<dbReference type="PANTHER" id="PTHR13510:SF44">
    <property type="entry name" value="RABENOSYN-5"/>
    <property type="match status" value="1"/>
</dbReference>
<accession>K3W6C4</accession>
<reference evidence="1" key="3">
    <citation type="submission" date="2015-02" db="UniProtKB">
        <authorList>
            <consortium name="EnsemblProtists"/>
        </authorList>
    </citation>
    <scope>IDENTIFICATION</scope>
    <source>
        <strain evidence="1">DAOM BR144</strain>
    </source>
</reference>
<dbReference type="AlphaFoldDB" id="K3W6C4"/>
<dbReference type="PANTHER" id="PTHR13510">
    <property type="entry name" value="FYVE-FINGER-CONTAINING RAB5 EFFECTOR PROTEIN RABENOSYN-5-RELATED"/>
    <property type="match status" value="1"/>
</dbReference>
<evidence type="ECO:0008006" key="3">
    <source>
        <dbReference type="Google" id="ProtNLM"/>
    </source>
</evidence>
<keyword evidence="2" id="KW-1185">Reference proteome</keyword>
<evidence type="ECO:0000313" key="1">
    <source>
        <dbReference type="EnsemblProtists" id="PYU1_T000515"/>
    </source>
</evidence>
<dbReference type="HOGENOM" id="CLU_015303_0_1_1"/>
<protein>
    <recommendedName>
        <fullName evidence="3">FYVE-type domain-containing protein</fullName>
    </recommendedName>
</protein>
<dbReference type="EMBL" id="GL376636">
    <property type="status" value="NOT_ANNOTATED_CDS"/>
    <property type="molecule type" value="Genomic_DNA"/>
</dbReference>
<organism evidence="1 2">
    <name type="scientific">Globisporangium ultimum (strain ATCC 200006 / CBS 805.95 / DAOM BR144)</name>
    <name type="common">Pythium ultimum</name>
    <dbReference type="NCBI Taxonomy" id="431595"/>
    <lineage>
        <taxon>Eukaryota</taxon>
        <taxon>Sar</taxon>
        <taxon>Stramenopiles</taxon>
        <taxon>Oomycota</taxon>
        <taxon>Peronosporomycetes</taxon>
        <taxon>Pythiales</taxon>
        <taxon>Pythiaceae</taxon>
        <taxon>Globisporangium</taxon>
    </lineage>
</organism>
<dbReference type="Proteomes" id="UP000019132">
    <property type="component" value="Unassembled WGS sequence"/>
</dbReference>
<reference evidence="2" key="2">
    <citation type="submission" date="2010-04" db="EMBL/GenBank/DDBJ databases">
        <authorList>
            <person name="Buell R."/>
            <person name="Hamilton J."/>
            <person name="Hostetler J."/>
        </authorList>
    </citation>
    <scope>NUCLEOTIDE SEQUENCE [LARGE SCALE GENOMIC DNA]</scope>
    <source>
        <strain evidence="2">DAOM:BR144</strain>
    </source>
</reference>
<dbReference type="OMA" id="NDQMYGM"/>
<proteinExistence type="predicted"/>
<dbReference type="VEuPathDB" id="FungiDB:PYU1_G000515"/>
<name>K3W6C4_GLOUD</name>
<dbReference type="InParanoid" id="K3W6C4"/>
<dbReference type="Gene3D" id="3.30.530.20">
    <property type="match status" value="1"/>
</dbReference>
<dbReference type="EnsemblProtists" id="PYU1_T000515">
    <property type="protein sequence ID" value="PYU1_T000515"/>
    <property type="gene ID" value="PYU1_G000515"/>
</dbReference>
<evidence type="ECO:0000313" key="2">
    <source>
        <dbReference type="Proteomes" id="UP000019132"/>
    </source>
</evidence>
<dbReference type="InterPro" id="IPR023393">
    <property type="entry name" value="START-like_dom_sf"/>
</dbReference>
<dbReference type="eggNOG" id="ENOG502R0S5">
    <property type="taxonomic scope" value="Eukaryota"/>
</dbReference>